<dbReference type="AlphaFoldDB" id="A0A399R0P3"/>
<evidence type="ECO:0000313" key="1">
    <source>
        <dbReference type="EMBL" id="RIJ23332.1"/>
    </source>
</evidence>
<protein>
    <submittedName>
        <fullName evidence="1">TIGR04255 family protein</fullName>
    </submittedName>
</protein>
<organism evidence="1 2">
    <name type="scientific">Henriciella barbarensis</name>
    <dbReference type="NCBI Taxonomy" id="86342"/>
    <lineage>
        <taxon>Bacteria</taxon>
        <taxon>Pseudomonadati</taxon>
        <taxon>Pseudomonadota</taxon>
        <taxon>Alphaproteobacteria</taxon>
        <taxon>Hyphomonadales</taxon>
        <taxon>Hyphomonadaceae</taxon>
        <taxon>Henriciella</taxon>
    </lineage>
</organism>
<dbReference type="NCBIfam" id="TIGR04255">
    <property type="entry name" value="sporadTIGR04255"/>
    <property type="match status" value="1"/>
</dbReference>
<sequence>MKAEQVAHRLPKKLGKEPLIDAVFEFRFSAHASFSEIVPGFLFSEFGGKAKIERLGPAELPRPVRDQDAKLRYVPIYRLQLEKFTVLIGDRVLALACKLPYPGWGAFKPEILGLAERMRKLELIEKVERHSIKYVNIVASDGVANQLSQTTLSLELAGEQIKSDNVSLRIEKHQDSLLNVIQLVTGAEATRENEHIASGIVIDIDTIVNFEPVSFHEWLRELPDSSEKIRAENRKVFFSCLHPRTIDELEPIYE</sequence>
<name>A0A399R0P3_9PROT</name>
<dbReference type="EMBL" id="QWGB01000005">
    <property type="protein sequence ID" value="RIJ23332.1"/>
    <property type="molecule type" value="Genomic_DNA"/>
</dbReference>
<keyword evidence="2" id="KW-1185">Reference proteome</keyword>
<dbReference type="InterPro" id="IPR026349">
    <property type="entry name" value="CHP04255"/>
</dbReference>
<evidence type="ECO:0000313" key="2">
    <source>
        <dbReference type="Proteomes" id="UP000265431"/>
    </source>
</evidence>
<accession>A0A399R0P3</accession>
<dbReference type="RefSeq" id="WP_119378521.1">
    <property type="nucleotide sequence ID" value="NZ_QWGB01000005.1"/>
</dbReference>
<reference evidence="1 2" key="1">
    <citation type="submission" date="2018-08" db="EMBL/GenBank/DDBJ databases">
        <title>Henriciella mobilis sp. nov., isolated from seawater.</title>
        <authorList>
            <person name="Cheng H."/>
            <person name="Wu Y.-H."/>
            <person name="Xu X.-W."/>
            <person name="Guo L.-L."/>
        </authorList>
    </citation>
    <scope>NUCLEOTIDE SEQUENCE [LARGE SCALE GENOMIC DNA]</scope>
    <source>
        <strain evidence="1 2">CCUG66934</strain>
    </source>
</reference>
<gene>
    <name evidence="1" type="ORF">D1224_03380</name>
</gene>
<dbReference type="Proteomes" id="UP000265431">
    <property type="component" value="Unassembled WGS sequence"/>
</dbReference>
<dbReference type="OrthoDB" id="5767768at2"/>
<comment type="caution">
    <text evidence="1">The sequence shown here is derived from an EMBL/GenBank/DDBJ whole genome shotgun (WGS) entry which is preliminary data.</text>
</comment>
<proteinExistence type="predicted"/>